<evidence type="ECO:0000256" key="3">
    <source>
        <dbReference type="ARBA" id="ARBA00022729"/>
    </source>
</evidence>
<feature type="binding site" evidence="4">
    <location>
        <position position="167"/>
    </location>
    <ligand>
        <name>molybdate</name>
        <dbReference type="ChEBI" id="CHEBI:36264"/>
    </ligand>
</feature>
<accession>A0A367YXQ5</accession>
<dbReference type="GO" id="GO:0030973">
    <property type="term" value="F:molybdate ion binding"/>
    <property type="evidence" value="ECO:0007669"/>
    <property type="project" value="TreeGrafter"/>
</dbReference>
<evidence type="ECO:0000256" key="4">
    <source>
        <dbReference type="PIRSR" id="PIRSR004846-1"/>
    </source>
</evidence>
<dbReference type="PANTHER" id="PTHR30632">
    <property type="entry name" value="MOLYBDATE-BINDING PERIPLASMIC PROTEIN"/>
    <property type="match status" value="1"/>
</dbReference>
<evidence type="ECO:0000313" key="7">
    <source>
        <dbReference type="Proteomes" id="UP000252770"/>
    </source>
</evidence>
<keyword evidence="3 5" id="KW-0732">Signal</keyword>
<feature type="chain" id="PRO_5016943378" evidence="5">
    <location>
        <begin position="25"/>
        <end position="249"/>
    </location>
</feature>
<feature type="signal peptide" evidence="5">
    <location>
        <begin position="1"/>
        <end position="24"/>
    </location>
</feature>
<dbReference type="PROSITE" id="PS51257">
    <property type="entry name" value="PROKAR_LIPOPROTEIN"/>
    <property type="match status" value="1"/>
</dbReference>
<gene>
    <name evidence="6" type="primary">modA</name>
    <name evidence="6" type="ORF">DT076_09800</name>
</gene>
<dbReference type="EMBL" id="QOUI01000005">
    <property type="protein sequence ID" value="RCK69721.1"/>
    <property type="molecule type" value="Genomic_DNA"/>
</dbReference>
<dbReference type="RefSeq" id="WP_114126481.1">
    <property type="nucleotide sequence ID" value="NZ_QOUI01000005.1"/>
</dbReference>
<comment type="caution">
    <text evidence="6">The sequence shown here is derived from an EMBL/GenBank/DDBJ whole genome shotgun (WGS) entry which is preliminary data.</text>
</comment>
<dbReference type="GO" id="GO:0015689">
    <property type="term" value="P:molybdate ion transport"/>
    <property type="evidence" value="ECO:0007669"/>
    <property type="project" value="InterPro"/>
</dbReference>
<feature type="binding site" evidence="4">
    <location>
        <position position="65"/>
    </location>
    <ligand>
        <name>molybdate</name>
        <dbReference type="ChEBI" id="CHEBI:36264"/>
    </ligand>
</feature>
<dbReference type="NCBIfam" id="TIGR01256">
    <property type="entry name" value="modA"/>
    <property type="match status" value="1"/>
</dbReference>
<keyword evidence="2 4" id="KW-0479">Metal-binding</keyword>
<dbReference type="GO" id="GO:0046872">
    <property type="term" value="F:metal ion binding"/>
    <property type="evidence" value="ECO:0007669"/>
    <property type="project" value="UniProtKB-KW"/>
</dbReference>
<dbReference type="InterPro" id="IPR050682">
    <property type="entry name" value="ModA/WtpA"/>
</dbReference>
<name>A0A367YXQ5_9ACTN</name>
<proteinExistence type="inferred from homology"/>
<dbReference type="InterPro" id="IPR005950">
    <property type="entry name" value="ModA"/>
</dbReference>
<reference evidence="6 7" key="1">
    <citation type="submission" date="2018-07" db="EMBL/GenBank/DDBJ databases">
        <title>Desertimonas flava gen. nov. sp. nov.</title>
        <authorList>
            <person name="Liu S."/>
        </authorList>
    </citation>
    <scope>NUCLEOTIDE SEQUENCE [LARGE SCALE GENOMIC DNA]</scope>
    <source>
        <strain evidence="6 7">16Sb5-5</strain>
    </source>
</reference>
<dbReference type="Gene3D" id="3.40.190.10">
    <property type="entry name" value="Periplasmic binding protein-like II"/>
    <property type="match status" value="2"/>
</dbReference>
<sequence length="249" mass="25103">MRMLRGAVVVVGVLGLLASTSACAAEEEPLVVSAAASLTDVLPRIGERFAAGHDGPEIVYDFAGSSTLAEQIRQGSPSDVFVSADVAVMDQLADVPAVGEPVVVASNVLQVAVPPGNPAGVTGLADFGRPELRLVACAPEVPCGSAAEQVFAAAGVTPALDSEETDVRAVVTKVGQDEADAGLVYRTDVIAAGGRVEGVDVAEAAAVVNEYPAAPLTGGAHPEEGRQLVEFLTGPEAQQLLAEAGFGPP</sequence>
<protein>
    <submittedName>
        <fullName evidence="6">Molybdate ABC transporter substrate-binding protein</fullName>
    </submittedName>
</protein>
<organism evidence="6 7">
    <name type="scientific">Desertihabitans brevis</name>
    <dbReference type="NCBI Taxonomy" id="2268447"/>
    <lineage>
        <taxon>Bacteria</taxon>
        <taxon>Bacillati</taxon>
        <taxon>Actinomycetota</taxon>
        <taxon>Actinomycetes</taxon>
        <taxon>Propionibacteriales</taxon>
        <taxon>Propionibacteriaceae</taxon>
        <taxon>Desertihabitans</taxon>
    </lineage>
</organism>
<keyword evidence="7" id="KW-1185">Reference proteome</keyword>
<comment type="similarity">
    <text evidence="1">Belongs to the bacterial solute-binding protein ModA family.</text>
</comment>
<dbReference type="SUPFAM" id="SSF53850">
    <property type="entry name" value="Periplasmic binding protein-like II"/>
    <property type="match status" value="1"/>
</dbReference>
<feature type="binding site" evidence="4">
    <location>
        <position position="185"/>
    </location>
    <ligand>
        <name>molybdate</name>
        <dbReference type="ChEBI" id="CHEBI:36264"/>
    </ligand>
</feature>
<dbReference type="Proteomes" id="UP000252770">
    <property type="component" value="Unassembled WGS sequence"/>
</dbReference>
<keyword evidence="4" id="KW-0500">Molybdenum</keyword>
<evidence type="ECO:0000313" key="6">
    <source>
        <dbReference type="EMBL" id="RCK69721.1"/>
    </source>
</evidence>
<dbReference type="AlphaFoldDB" id="A0A367YXQ5"/>
<evidence type="ECO:0000256" key="1">
    <source>
        <dbReference type="ARBA" id="ARBA00009175"/>
    </source>
</evidence>
<dbReference type="Pfam" id="PF13531">
    <property type="entry name" value="SBP_bac_11"/>
    <property type="match status" value="1"/>
</dbReference>
<dbReference type="PIRSF" id="PIRSF004846">
    <property type="entry name" value="ModA"/>
    <property type="match status" value="1"/>
</dbReference>
<feature type="binding site" evidence="4">
    <location>
        <position position="37"/>
    </location>
    <ligand>
        <name>molybdate</name>
        <dbReference type="ChEBI" id="CHEBI:36264"/>
    </ligand>
</feature>
<evidence type="ECO:0000256" key="5">
    <source>
        <dbReference type="SAM" id="SignalP"/>
    </source>
</evidence>
<evidence type="ECO:0000256" key="2">
    <source>
        <dbReference type="ARBA" id="ARBA00022723"/>
    </source>
</evidence>
<dbReference type="PANTHER" id="PTHR30632:SF0">
    <property type="entry name" value="SULFATE-BINDING PROTEIN"/>
    <property type="match status" value="1"/>
</dbReference>